<dbReference type="GO" id="GO:0008170">
    <property type="term" value="F:N-methyltransferase activity"/>
    <property type="evidence" value="ECO:0007669"/>
    <property type="project" value="InterPro"/>
</dbReference>
<dbReference type="PROSITE" id="PS00092">
    <property type="entry name" value="N6_MTASE"/>
    <property type="match status" value="1"/>
</dbReference>
<dbReference type="EMBL" id="AZJI01000007">
    <property type="protein sequence ID" value="ETD22795.1"/>
    <property type="molecule type" value="Genomic_DNA"/>
</dbReference>
<evidence type="ECO:0000259" key="4">
    <source>
        <dbReference type="Pfam" id="PF01555"/>
    </source>
</evidence>
<keyword evidence="3" id="KW-0808">Transferase</keyword>
<dbReference type="Gene3D" id="3.90.1570.30">
    <property type="match status" value="1"/>
</dbReference>
<gene>
    <name evidence="5" type="ORF">HMPREF2086_01594</name>
</gene>
<evidence type="ECO:0000313" key="5">
    <source>
        <dbReference type="EMBL" id="ETD22795.1"/>
    </source>
</evidence>
<dbReference type="RefSeq" id="WP_023928329.1">
    <property type="nucleotide sequence ID" value="NZ_KI669455.1"/>
</dbReference>
<comment type="caution">
    <text evidence="5">The sequence shown here is derived from an EMBL/GenBank/DDBJ whole genome shotgun (WGS) entry which is preliminary data.</text>
</comment>
<dbReference type="HOGENOM" id="CLU_372878_0_0_7"/>
<comment type="similarity">
    <text evidence="1">Belongs to the N(4)/N(6)-methyltransferase family.</text>
</comment>
<accession>V8C6Y1</accession>
<dbReference type="InterPro" id="IPR029063">
    <property type="entry name" value="SAM-dependent_MTases_sf"/>
</dbReference>
<proteinExistence type="inferred from homology"/>
<dbReference type="eggNOG" id="COG1743">
    <property type="taxonomic scope" value="Bacteria"/>
</dbReference>
<dbReference type="GO" id="GO:0032259">
    <property type="term" value="P:methylation"/>
    <property type="evidence" value="ECO:0007669"/>
    <property type="project" value="UniProtKB-KW"/>
</dbReference>
<evidence type="ECO:0000256" key="1">
    <source>
        <dbReference type="ARBA" id="ARBA00006594"/>
    </source>
</evidence>
<reference evidence="5 6" key="1">
    <citation type="journal article" date="2014" name="Genome Announc.">
        <title>Draft genome sequences of six enterohepatic helicobacter species isolated from humans and one from rhesus macaques.</title>
        <authorList>
            <person name="Shen Z."/>
            <person name="Sheh A."/>
            <person name="Young S.K."/>
            <person name="Abouelliel A."/>
            <person name="Ward D.V."/>
            <person name="Earl A.M."/>
            <person name="Fox J.G."/>
        </authorList>
    </citation>
    <scope>NUCLEOTIDE SEQUENCE [LARGE SCALE GENOMIC DNA]</scope>
    <source>
        <strain evidence="5 6">MIT 99-5501</strain>
    </source>
</reference>
<dbReference type="Pfam" id="PF01555">
    <property type="entry name" value="N6_N4_Mtase"/>
    <property type="match status" value="2"/>
</dbReference>
<evidence type="ECO:0000313" key="6">
    <source>
        <dbReference type="Proteomes" id="UP000018731"/>
    </source>
</evidence>
<protein>
    <recommendedName>
        <fullName evidence="4">DNA methylase N-4/N-6 domain-containing protein</fullName>
    </recommendedName>
</protein>
<feature type="domain" description="DNA methylase N-4/N-6" evidence="4">
    <location>
        <begin position="504"/>
        <end position="646"/>
    </location>
</feature>
<sequence>MLENFDFTLLDNEDFKEDSVRELIIKPLLDRLGFEGTNTQENLSVKRSVALKSDTVIGANKRIKSNDIVIPDYLLCMDSKVHCVLDAKAPKESIAPQSDNERQAFYYAINKDIKSPLYALCNGKVLIIYETAKQEILLEIDLKNDLDSKFGDLANVLTTPLQSLREVLNKPQASKKPDEWYLSREIPKPRLKPKKRAAKRHYGCLAYFTRQSWDIVTDNIKAFTSDGDIVLDSFGGSGVTAIEAMMNNRFGIHTDLNPLSIFMVKALCAKVNLGDLHDLSEEILSEFESLRPKNDKEAKALLKGAKYYPNAIDKEFGEIATTKMQDLTLWIPKDEILPKGSDVPSVLGLFSKTQLAELAILRKLIMRKTTKNKEMRYSLFLAFYNTVKSINLTFHKSKTGGGDSGAFRHFRYRIAKEPTILDSAKTFANKIKYVIKSKQIHHNSPCFYNAYFTPLTRIIKDFKGAMIAQRKDLNKTDSLESKTNGEKIFQADATNLAEIESQSVDFIYTDPPYGAKIPYLDLSTMWNVWLDLPVDKWLKEKECIEKGSLEKSRDEYVSLMKKSLSEIYRVLKFNRWLAFVFQHQDPQLWQILVDAAENAGFEYVTSVRQDNGQTSFIKRQNKQSVLAGQLILYFRKVHNPRTLIKEKIGDTLGLVLNNIEALIARDDGATLEEIYADLQIRGLELGFYHELGKMYKDLTPLINQHFDLDSTSGKYHIKQGQRFKSHFIDIKTRARYFVLSFLRGCERQNRRVTFDDICLEVIPLLKNGIMPEKALISDIL</sequence>
<name>V8C6Y1_9HELI</name>
<keyword evidence="2" id="KW-0489">Methyltransferase</keyword>
<dbReference type="eggNOG" id="COG0863">
    <property type="taxonomic scope" value="Bacteria"/>
</dbReference>
<dbReference type="GO" id="GO:0003677">
    <property type="term" value="F:DNA binding"/>
    <property type="evidence" value="ECO:0007669"/>
    <property type="project" value="InterPro"/>
</dbReference>
<dbReference type="PATRIC" id="fig|1357400.3.peg.2143"/>
<keyword evidence="6" id="KW-1185">Reference proteome</keyword>
<dbReference type="InterPro" id="IPR002052">
    <property type="entry name" value="DNA_methylase_N6_adenine_CS"/>
</dbReference>
<dbReference type="InterPro" id="IPR002941">
    <property type="entry name" value="DNA_methylase_N4/N6"/>
</dbReference>
<organism evidence="5 6">
    <name type="scientific">Helicobacter macacae MIT 99-5501</name>
    <dbReference type="NCBI Taxonomy" id="1357400"/>
    <lineage>
        <taxon>Bacteria</taxon>
        <taxon>Pseudomonadati</taxon>
        <taxon>Campylobacterota</taxon>
        <taxon>Epsilonproteobacteria</taxon>
        <taxon>Campylobacterales</taxon>
        <taxon>Helicobacteraceae</taxon>
        <taxon>Helicobacter</taxon>
    </lineage>
</organism>
<dbReference type="AlphaFoldDB" id="V8C6Y1"/>
<dbReference type="SUPFAM" id="SSF53335">
    <property type="entry name" value="S-adenosyl-L-methionine-dependent methyltransferases"/>
    <property type="match status" value="2"/>
</dbReference>
<evidence type="ECO:0000256" key="3">
    <source>
        <dbReference type="ARBA" id="ARBA00022679"/>
    </source>
</evidence>
<dbReference type="STRING" id="1357400.HMPREF2086_01594"/>
<dbReference type="OrthoDB" id="3197274at2"/>
<evidence type="ECO:0000256" key="2">
    <source>
        <dbReference type="ARBA" id="ARBA00022603"/>
    </source>
</evidence>
<dbReference type="Proteomes" id="UP000018731">
    <property type="component" value="Unassembled WGS sequence"/>
</dbReference>
<feature type="domain" description="DNA methylase N-4/N-6" evidence="4">
    <location>
        <begin position="173"/>
        <end position="257"/>
    </location>
</feature>
<dbReference type="Gene3D" id="3.40.50.150">
    <property type="entry name" value="Vaccinia Virus protein VP39"/>
    <property type="match status" value="2"/>
</dbReference>